<name>A0A842HZD7_9SPHN</name>
<gene>
    <name evidence="2" type="ORF">H6P80_13110</name>
</gene>
<evidence type="ECO:0000259" key="1">
    <source>
        <dbReference type="Pfam" id="PF07238"/>
    </source>
</evidence>
<dbReference type="Pfam" id="PF07238">
    <property type="entry name" value="PilZ"/>
    <property type="match status" value="1"/>
</dbReference>
<keyword evidence="3" id="KW-1185">Reference proteome</keyword>
<dbReference type="RefSeq" id="WP_185801803.1">
    <property type="nucleotide sequence ID" value="NZ_JACJVJ010000002.1"/>
</dbReference>
<dbReference type="Proteomes" id="UP000564378">
    <property type="component" value="Unassembled WGS sequence"/>
</dbReference>
<dbReference type="EMBL" id="JACJVJ010000002">
    <property type="protein sequence ID" value="MBC2778556.1"/>
    <property type="molecule type" value="Genomic_DNA"/>
</dbReference>
<comment type="caution">
    <text evidence="2">The sequence shown here is derived from an EMBL/GenBank/DDBJ whole genome shotgun (WGS) entry which is preliminary data.</text>
</comment>
<reference evidence="2 3" key="1">
    <citation type="submission" date="2020-08" db="EMBL/GenBank/DDBJ databases">
        <title>Draft genome sequence of Parasphingopyxis sp. GrpM-11.</title>
        <authorList>
            <person name="Oh J."/>
            <person name="Roh D.-H."/>
        </authorList>
    </citation>
    <scope>NUCLEOTIDE SEQUENCE [LARGE SCALE GENOMIC DNA]</scope>
    <source>
        <strain evidence="2 3">GrpM-11</strain>
    </source>
</reference>
<protein>
    <submittedName>
        <fullName evidence="2">PilZ domain-containing protein</fullName>
    </submittedName>
</protein>
<evidence type="ECO:0000313" key="2">
    <source>
        <dbReference type="EMBL" id="MBC2778556.1"/>
    </source>
</evidence>
<accession>A0A842HZD7</accession>
<organism evidence="2 3">
    <name type="scientific">Parasphingopyxis marina</name>
    <dbReference type="NCBI Taxonomy" id="2761622"/>
    <lineage>
        <taxon>Bacteria</taxon>
        <taxon>Pseudomonadati</taxon>
        <taxon>Pseudomonadota</taxon>
        <taxon>Alphaproteobacteria</taxon>
        <taxon>Sphingomonadales</taxon>
        <taxon>Sphingomonadaceae</taxon>
        <taxon>Parasphingopyxis</taxon>
    </lineage>
</organism>
<feature type="domain" description="PilZ" evidence="1">
    <location>
        <begin position="12"/>
        <end position="87"/>
    </location>
</feature>
<dbReference type="GO" id="GO:0035438">
    <property type="term" value="F:cyclic-di-GMP binding"/>
    <property type="evidence" value="ECO:0007669"/>
    <property type="project" value="InterPro"/>
</dbReference>
<proteinExistence type="predicted"/>
<dbReference type="SUPFAM" id="SSF141371">
    <property type="entry name" value="PilZ domain-like"/>
    <property type="match status" value="1"/>
</dbReference>
<evidence type="ECO:0000313" key="3">
    <source>
        <dbReference type="Proteomes" id="UP000564378"/>
    </source>
</evidence>
<dbReference type="InterPro" id="IPR009875">
    <property type="entry name" value="PilZ_domain"/>
</dbReference>
<sequence length="105" mass="11767">MLTRKKWTEEDKRAAGRKDVDLRVGFRKAGYDAAKADVRDISSRGFKIDTAMIVGEGTEVWLKLPGVEPKHAKVVWVNGFQAGCEFMTPFYDAVFDNFLSHAEAA</sequence>
<dbReference type="AlphaFoldDB" id="A0A842HZD7"/>